<dbReference type="AlphaFoldDB" id="E4V1L4"/>
<dbReference type="RefSeq" id="XP_003170937.1">
    <property type="nucleotide sequence ID" value="XM_003170889.1"/>
</dbReference>
<organism evidence="2">
    <name type="scientific">Arthroderma gypseum (strain ATCC MYA-4604 / CBS 118893)</name>
    <name type="common">Microsporum gypseum</name>
    <dbReference type="NCBI Taxonomy" id="535722"/>
    <lineage>
        <taxon>Eukaryota</taxon>
        <taxon>Fungi</taxon>
        <taxon>Dikarya</taxon>
        <taxon>Ascomycota</taxon>
        <taxon>Pezizomycotina</taxon>
        <taxon>Eurotiomycetes</taxon>
        <taxon>Eurotiomycetidae</taxon>
        <taxon>Onygenales</taxon>
        <taxon>Arthrodermataceae</taxon>
        <taxon>Nannizzia</taxon>
    </lineage>
</organism>
<evidence type="ECO:0000313" key="1">
    <source>
        <dbReference type="EMBL" id="EFR03929.1"/>
    </source>
</evidence>
<accession>E4V1L4</accession>
<dbReference type="HOGENOM" id="CLU_2249460_0_0_1"/>
<evidence type="ECO:0000313" key="2">
    <source>
        <dbReference type="Proteomes" id="UP000002669"/>
    </source>
</evidence>
<dbReference type="Proteomes" id="UP000002669">
    <property type="component" value="Unassembled WGS sequence"/>
</dbReference>
<reference evidence="2" key="1">
    <citation type="journal article" date="2012" name="MBio">
        <title>Comparative genome analysis of Trichophyton rubrum and related dermatophytes reveals candidate genes involved in infection.</title>
        <authorList>
            <person name="Martinez D.A."/>
            <person name="Oliver B.G."/>
            <person name="Graeser Y."/>
            <person name="Goldberg J.M."/>
            <person name="Li W."/>
            <person name="Martinez-Rossi N.M."/>
            <person name="Monod M."/>
            <person name="Shelest E."/>
            <person name="Barton R.C."/>
            <person name="Birch E."/>
            <person name="Brakhage A.A."/>
            <person name="Chen Z."/>
            <person name="Gurr S.J."/>
            <person name="Heiman D."/>
            <person name="Heitman J."/>
            <person name="Kosti I."/>
            <person name="Rossi A."/>
            <person name="Saif S."/>
            <person name="Samalova M."/>
            <person name="Saunders C.W."/>
            <person name="Shea T."/>
            <person name="Summerbell R.C."/>
            <person name="Xu J."/>
            <person name="Young S."/>
            <person name="Zeng Q."/>
            <person name="Birren B.W."/>
            <person name="Cuomo C.A."/>
            <person name="White T.C."/>
        </authorList>
    </citation>
    <scope>NUCLEOTIDE SEQUENCE [LARGE SCALE GENOMIC DNA]</scope>
    <source>
        <strain evidence="2">ATCC MYA-4604 / CBS 118893</strain>
    </source>
</reference>
<gene>
    <name evidence="1" type="ORF">MGYG_06928</name>
</gene>
<proteinExistence type="predicted"/>
<dbReference type="VEuPathDB" id="FungiDB:MGYG_06928"/>
<sequence length="104" mass="11917">MTRNHQRDMAVVEPTGLILSHDGSPRPTRYHYAFSSSAMIVVRRRRHADMRAQIPYRSRRAVIPYQPKPGPYRLQCRNNNHAGMVAVDAMVREKVAQGQLHVSP</sequence>
<dbReference type="GeneID" id="10026180"/>
<keyword evidence="2" id="KW-1185">Reference proteome</keyword>
<dbReference type="EMBL" id="DS989827">
    <property type="protein sequence ID" value="EFR03929.1"/>
    <property type="molecule type" value="Genomic_DNA"/>
</dbReference>
<dbReference type="InParanoid" id="E4V1L4"/>
<name>E4V1L4_ARTGP</name>
<protein>
    <submittedName>
        <fullName evidence="1">Uncharacterized protein</fullName>
    </submittedName>
</protein>